<organism evidence="10 11">
    <name type="scientific">Ceratotherium simum simum</name>
    <name type="common">Southern white rhinoceros</name>
    <dbReference type="NCBI Taxonomy" id="73337"/>
    <lineage>
        <taxon>Eukaryota</taxon>
        <taxon>Metazoa</taxon>
        <taxon>Chordata</taxon>
        <taxon>Craniata</taxon>
        <taxon>Vertebrata</taxon>
        <taxon>Euteleostomi</taxon>
        <taxon>Mammalia</taxon>
        <taxon>Eutheria</taxon>
        <taxon>Laurasiatheria</taxon>
        <taxon>Perissodactyla</taxon>
        <taxon>Rhinocerotidae</taxon>
        <taxon>Ceratotherium</taxon>
    </lineage>
</organism>
<evidence type="ECO:0000256" key="5">
    <source>
        <dbReference type="ARBA" id="ARBA00022833"/>
    </source>
</evidence>
<dbReference type="SMART" id="SM00349">
    <property type="entry name" value="KRAB"/>
    <property type="match status" value="1"/>
</dbReference>
<comment type="subcellular location">
    <subcellularLocation>
        <location evidence="1">Nucleus</location>
    </subcellularLocation>
</comment>
<dbReference type="PROSITE" id="PS50805">
    <property type="entry name" value="KRAB"/>
    <property type="match status" value="1"/>
</dbReference>
<evidence type="ECO:0000256" key="3">
    <source>
        <dbReference type="ARBA" id="ARBA00022737"/>
    </source>
</evidence>
<dbReference type="InterPro" id="IPR036051">
    <property type="entry name" value="KRAB_dom_sf"/>
</dbReference>
<keyword evidence="3" id="KW-0677">Repeat</keyword>
<dbReference type="SMART" id="SM00355">
    <property type="entry name" value="ZnF_C2H2"/>
    <property type="match status" value="8"/>
</dbReference>
<gene>
    <name evidence="11" type="primary">LOC101404217</name>
</gene>
<feature type="domain" description="C2H2-type" evidence="8">
    <location>
        <begin position="394"/>
        <end position="421"/>
    </location>
</feature>
<evidence type="ECO:0000259" key="8">
    <source>
        <dbReference type="PROSITE" id="PS50157"/>
    </source>
</evidence>
<dbReference type="PANTHER" id="PTHR23234:SF8">
    <property type="entry name" value="C2H2-TYPE DOMAIN-CONTAINING PROTEIN"/>
    <property type="match status" value="1"/>
</dbReference>
<dbReference type="PANTHER" id="PTHR23234">
    <property type="entry name" value="ZNF44 PROTEIN"/>
    <property type="match status" value="1"/>
</dbReference>
<evidence type="ECO:0000313" key="11">
    <source>
        <dbReference type="RefSeq" id="XP_004435149.1"/>
    </source>
</evidence>
<evidence type="ECO:0000256" key="6">
    <source>
        <dbReference type="ARBA" id="ARBA00023242"/>
    </source>
</evidence>
<keyword evidence="5" id="KW-0862">Zinc</keyword>
<dbReference type="Pfam" id="PF01352">
    <property type="entry name" value="KRAB"/>
    <property type="match status" value="1"/>
</dbReference>
<feature type="domain" description="C2H2-type" evidence="8">
    <location>
        <begin position="366"/>
        <end position="393"/>
    </location>
</feature>
<evidence type="ECO:0000256" key="1">
    <source>
        <dbReference type="ARBA" id="ARBA00004123"/>
    </source>
</evidence>
<dbReference type="PROSITE" id="PS50157">
    <property type="entry name" value="ZINC_FINGER_C2H2_2"/>
    <property type="match status" value="8"/>
</dbReference>
<dbReference type="InterPro" id="IPR050758">
    <property type="entry name" value="Znf_C2H2-type"/>
</dbReference>
<evidence type="ECO:0000259" key="9">
    <source>
        <dbReference type="PROSITE" id="PS50805"/>
    </source>
</evidence>
<dbReference type="Gene3D" id="6.10.140.140">
    <property type="match status" value="1"/>
</dbReference>
<dbReference type="SUPFAM" id="SSF57667">
    <property type="entry name" value="beta-beta-alpha zinc fingers"/>
    <property type="match status" value="5"/>
</dbReference>
<protein>
    <submittedName>
        <fullName evidence="11">Zinc finger protein 772-like</fullName>
    </submittedName>
</protein>
<evidence type="ECO:0000313" key="10">
    <source>
        <dbReference type="Proteomes" id="UP000694910"/>
    </source>
</evidence>
<keyword evidence="4 7" id="KW-0863">Zinc-finger</keyword>
<evidence type="ECO:0000256" key="2">
    <source>
        <dbReference type="ARBA" id="ARBA00022723"/>
    </source>
</evidence>
<sequence length="525" mass="59204">MAEAAAQTDSVQRFVSFSDVLVCFSEEEWELLDEAQKSLYCSVILDNFGLVILVKLESSRYSEITQPMPERELRVPDKEDTALAEAEMIRASPKTGCWHRVEDEDASSEQGVSVGVSQVRTLEVGPSIQKSHPCEMCDPILKYILSLAGHQGTSPGQPSYPCKSCGTAFWFSVNLDQIQKQQSGEIFPRMENVQPSSVKSSESQMSEKVFTFREGGEDFLASSGLAQHHTTYDRKKPYGSAECEEAFHTGQRDYKCSICGEAFSHKDEFVQHQKIHMGETFYECSECRKLFSHRTYLILHKKAHLKTTPYKCSDCGKKFCHNVNLKVHQRCHTVSRPYKCAECGKSFIKRYQLVQHQRIHSGVKPYSCTECGKVFTRKDTCTQHWKIHSGERPHVCSICGKAFLRKTACGKHEKIHTGEKPYNCDECGKFFGRSSCLSRHKKIHGRTEPYACNECEKTFNTNFNLTRHKKVHARALGLVGKVNVENCLVATSASLYTRDVTPEQGLMCSANVGEPTEDPLTLLGP</sequence>
<dbReference type="Pfam" id="PF00096">
    <property type="entry name" value="zf-C2H2"/>
    <property type="match status" value="6"/>
</dbReference>
<dbReference type="Proteomes" id="UP000694910">
    <property type="component" value="Unplaced"/>
</dbReference>
<dbReference type="InterPro" id="IPR036236">
    <property type="entry name" value="Znf_C2H2_sf"/>
</dbReference>
<keyword evidence="10" id="KW-1185">Reference proteome</keyword>
<name>A0ABM0HW04_CERSS</name>
<dbReference type="GeneID" id="101404217"/>
<dbReference type="SUPFAM" id="SSF109640">
    <property type="entry name" value="KRAB domain (Kruppel-associated box)"/>
    <property type="match status" value="1"/>
</dbReference>
<feature type="domain" description="C2H2-type" evidence="8">
    <location>
        <begin position="282"/>
        <end position="309"/>
    </location>
</feature>
<keyword evidence="2" id="KW-0479">Metal-binding</keyword>
<dbReference type="InterPro" id="IPR013087">
    <property type="entry name" value="Znf_C2H2_type"/>
</dbReference>
<dbReference type="Gene3D" id="3.30.160.60">
    <property type="entry name" value="Classic Zinc Finger"/>
    <property type="match status" value="8"/>
</dbReference>
<dbReference type="CDD" id="cd07765">
    <property type="entry name" value="KRAB_A-box"/>
    <property type="match status" value="1"/>
</dbReference>
<feature type="domain" description="KRAB" evidence="9">
    <location>
        <begin position="15"/>
        <end position="94"/>
    </location>
</feature>
<feature type="domain" description="C2H2-type" evidence="8">
    <location>
        <begin position="422"/>
        <end position="449"/>
    </location>
</feature>
<dbReference type="InterPro" id="IPR001909">
    <property type="entry name" value="KRAB"/>
</dbReference>
<proteinExistence type="predicted"/>
<evidence type="ECO:0000256" key="7">
    <source>
        <dbReference type="PROSITE-ProRule" id="PRU00042"/>
    </source>
</evidence>
<dbReference type="RefSeq" id="XP_004435149.1">
    <property type="nucleotide sequence ID" value="XM_004435092.1"/>
</dbReference>
<feature type="domain" description="C2H2-type" evidence="8">
    <location>
        <begin position="310"/>
        <end position="337"/>
    </location>
</feature>
<accession>A0ABM0HW04</accession>
<dbReference type="PROSITE" id="PS00028">
    <property type="entry name" value="ZINC_FINGER_C2H2_1"/>
    <property type="match status" value="8"/>
</dbReference>
<feature type="domain" description="C2H2-type" evidence="8">
    <location>
        <begin position="254"/>
        <end position="281"/>
    </location>
</feature>
<evidence type="ECO:0000256" key="4">
    <source>
        <dbReference type="ARBA" id="ARBA00022771"/>
    </source>
</evidence>
<feature type="domain" description="C2H2-type" evidence="8">
    <location>
        <begin position="450"/>
        <end position="473"/>
    </location>
</feature>
<keyword evidence="6" id="KW-0539">Nucleus</keyword>
<reference evidence="11" key="1">
    <citation type="submission" date="2025-08" db="UniProtKB">
        <authorList>
            <consortium name="RefSeq"/>
        </authorList>
    </citation>
    <scope>IDENTIFICATION</scope>
</reference>
<feature type="domain" description="C2H2-type" evidence="8">
    <location>
        <begin position="338"/>
        <end position="365"/>
    </location>
</feature>